<dbReference type="Gene3D" id="3.30.460.10">
    <property type="entry name" value="Beta Polymerase, domain 2"/>
    <property type="match status" value="1"/>
</dbReference>
<keyword evidence="2" id="KW-1185">Reference proteome</keyword>
<dbReference type="PIRSF" id="PIRSF000812">
    <property type="entry name" value="AAD"/>
    <property type="match status" value="1"/>
</dbReference>
<protein>
    <submittedName>
        <fullName evidence="1">Aminoglycoside adenylyltransferase</fullName>
    </submittedName>
</protein>
<keyword evidence="1" id="KW-0548">Nucleotidyltransferase</keyword>
<dbReference type="Gene3D" id="1.20.120.330">
    <property type="entry name" value="Nucleotidyltransferases domain 2"/>
    <property type="match status" value="1"/>
</dbReference>
<dbReference type="InterPro" id="IPR043519">
    <property type="entry name" value="NT_sf"/>
</dbReference>
<proteinExistence type="predicted"/>
<dbReference type="STRING" id="33935.ADM90_01800"/>
<dbReference type="Pfam" id="PF04439">
    <property type="entry name" value="Adenyl_transf"/>
    <property type="match status" value="1"/>
</dbReference>
<gene>
    <name evidence="1" type="ORF">ADM90_01800</name>
</gene>
<reference evidence="1 2" key="1">
    <citation type="submission" date="2015-07" db="EMBL/GenBank/DDBJ databases">
        <title>Genome sequencing project for genomic taxonomy and phylogenomics of Bacillus-like bacteria.</title>
        <authorList>
            <person name="Liu B."/>
            <person name="Wang J."/>
            <person name="Zhu Y."/>
            <person name="Liu G."/>
            <person name="Chen Q."/>
            <person name="Chen Z."/>
            <person name="Che J."/>
            <person name="Ge C."/>
            <person name="Shi H."/>
            <person name="Pan Z."/>
            <person name="Liu X."/>
        </authorList>
    </citation>
    <scope>NUCLEOTIDE SEQUENCE [LARGE SCALE GENOMIC DNA]</scope>
    <source>
        <strain evidence="1 2">DSM 54</strain>
    </source>
</reference>
<dbReference type="SUPFAM" id="SSF81631">
    <property type="entry name" value="PAP/OAS1 substrate-binding domain"/>
    <property type="match status" value="1"/>
</dbReference>
<dbReference type="EMBL" id="LGCI01000002">
    <property type="protein sequence ID" value="KOY84165.1"/>
    <property type="molecule type" value="Genomic_DNA"/>
</dbReference>
<dbReference type="RefSeq" id="WP_053993359.1">
    <property type="nucleotide sequence ID" value="NZ_CP065643.1"/>
</dbReference>
<dbReference type="GO" id="GO:0016779">
    <property type="term" value="F:nucleotidyltransferase activity"/>
    <property type="evidence" value="ECO:0007669"/>
    <property type="project" value="UniProtKB-KW"/>
</dbReference>
<dbReference type="PATRIC" id="fig|33935.3.peg.3216"/>
<organism evidence="1 2">
    <name type="scientific">Lysinibacillus macroides</name>
    <dbReference type="NCBI Taxonomy" id="33935"/>
    <lineage>
        <taxon>Bacteria</taxon>
        <taxon>Bacillati</taxon>
        <taxon>Bacillota</taxon>
        <taxon>Bacilli</taxon>
        <taxon>Bacillales</taxon>
        <taxon>Bacillaceae</taxon>
        <taxon>Lysinibacillus</taxon>
    </lineage>
</organism>
<keyword evidence="1" id="KW-0808">Transferase</keyword>
<comment type="caution">
    <text evidence="1">The sequence shown here is derived from an EMBL/GenBank/DDBJ whole genome shotgun (WGS) entry which is preliminary data.</text>
</comment>
<dbReference type="InterPro" id="IPR007530">
    <property type="entry name" value="Aminoglycoside_adenylylTfrase"/>
</dbReference>
<dbReference type="AlphaFoldDB" id="A0A0N0UXH2"/>
<dbReference type="Proteomes" id="UP000037977">
    <property type="component" value="Unassembled WGS sequence"/>
</dbReference>
<accession>A0A0N0UXH2</accession>
<dbReference type="SUPFAM" id="SSF81301">
    <property type="entry name" value="Nucleotidyltransferase"/>
    <property type="match status" value="1"/>
</dbReference>
<evidence type="ECO:0000313" key="1">
    <source>
        <dbReference type="EMBL" id="KOY84165.1"/>
    </source>
</evidence>
<name>A0A0N0UXH2_9BACI</name>
<sequence>MRKENELITLFETIIIDDDRIRLAVLEGSRTNTNIPKDNFQDYDISFFVTDIESYKKSDHWLNVFGGIVFMQKPEAMELYPAELGNWFSYIMYFSDGIKIDLTLIPLNEVDQYIADSDGLVEVLIDKDKRIKEKIIPNDTKYWIKRPSEREFDDCCNEFWNVSAYVAKGLLRKELLYALDHFNQILRPELLRMMSWDIGIREGCHFSVGKNYKFIGKYLPEKELERLVQTFSLAGYKVTWNSFNLCCEMFRFYSKKVASLLNYTYPDYDEKMTNIIQNIYINLSEN</sequence>
<evidence type="ECO:0000313" key="2">
    <source>
        <dbReference type="Proteomes" id="UP000037977"/>
    </source>
</evidence>
<dbReference type="NCBIfam" id="NF033084">
    <property type="entry name" value="ANT_6"/>
    <property type="match status" value="1"/>
</dbReference>
<dbReference type="OrthoDB" id="9776406at2"/>